<feature type="domain" description="GGDEF" evidence="3">
    <location>
        <begin position="502"/>
        <end position="634"/>
    </location>
</feature>
<reference evidence="4 5" key="1">
    <citation type="journal article" date="2011" name="Front. Microbiol.">
        <title>Genomic signatures of strain selection and enhancement in Bacillus atrophaeus var. globigii, a historical biowarfare simulant.</title>
        <authorList>
            <person name="Gibbons H.S."/>
            <person name="Broomall S.M."/>
            <person name="McNew L.A."/>
            <person name="Daligault H."/>
            <person name="Chapman C."/>
            <person name="Bruce D."/>
            <person name="Karavis M."/>
            <person name="Krepps M."/>
            <person name="McGregor P.A."/>
            <person name="Hong C."/>
            <person name="Park K.H."/>
            <person name="Akmal A."/>
            <person name="Feldman A."/>
            <person name="Lin J.S."/>
            <person name="Chang W.E."/>
            <person name="Higgs B.W."/>
            <person name="Demirev P."/>
            <person name="Lindquist J."/>
            <person name="Liem A."/>
            <person name="Fochler E."/>
            <person name="Read T.D."/>
            <person name="Tapia R."/>
            <person name="Johnson S."/>
            <person name="Bishop-Lilly K.A."/>
            <person name="Detter C."/>
            <person name="Han C."/>
            <person name="Sozhamannan S."/>
            <person name="Rosenzweig C.N."/>
            <person name="Skowronski E.W."/>
        </authorList>
    </citation>
    <scope>NUCLEOTIDE SEQUENCE [LARGE SCALE GENOMIC DNA]</scope>
    <source>
        <strain evidence="4 5">AK5</strain>
    </source>
</reference>
<dbReference type="InterPro" id="IPR000160">
    <property type="entry name" value="GGDEF_dom"/>
</dbReference>
<dbReference type="Pfam" id="PF00990">
    <property type="entry name" value="GGDEF"/>
    <property type="match status" value="1"/>
</dbReference>
<evidence type="ECO:0000313" key="5">
    <source>
        <dbReference type="Proteomes" id="UP000288212"/>
    </source>
</evidence>
<keyword evidence="1" id="KW-1133">Transmembrane helix</keyword>
<evidence type="ECO:0008006" key="6">
    <source>
        <dbReference type="Google" id="ProtNLM"/>
    </source>
</evidence>
<name>A0A432VRJ0_9GAMM</name>
<sequence>MTYNSRTAASAAYYFSAISAALLGIIGCFFHFVVTDQTLIDIIPLRTPLAIFFTAVAFIIAGRGYNLLLLLFGVAFMLLASLSFYSNITSEYFGIGDFFGWIVVLVAIHLFLLGLSLALSLKRPLVRALWRFTGWLSLALTGAILVYSWIPNTANLYAPGSVIFIAVALMLLLTGIMMLIRSHWYRESLHFDYKLLTPSVVVSLVTILVWFSLSAAAVRDVNERGQILQEQIAGQINNQLLELRDALKRVSNLMYAENADAFRHDAQLLLRDFPAALGISVHNPDGEFSYFVKANGNVMGTDLYTLAVPPTPWLQRMLGQEAYTVTASSVYAERPILFFTVPIRSQNGAPQATMAVDLQKLLDYTPIEFLRSFEVHIEIAQNFILPANTPEFALYTRDSFHAEHPFSIRHAFEIIDAPLTFYVTLRDTDELWRSARVNKLVFLIGGIVSFLLVIIIDANNRLRQEEIKLKQLATYDGVTNLIRRDVFEQELALQYSVARDVTANFVLFIDLDGFKAINDTLGLKAGNQILLETGQRIKAELPKNSIVSRFSSDEFVVMVPNANKAVVTKLSSTLQQQLRKPYMLDGVEVIAPASIGIAQAMRFDDSADELIQRADIAMTEAKSSGGNNVTWFRKDMLLSYNERLSMRTRIQQGMNSQEFSVHYQPIVGTQSNVISGFEALARWPQEDGSFIPPGVFIPIAEQTGQIVELTEQILARVSDDIPKLAQIGQEEKTYVSVNISPLCFTRGIVMDLLKEVHAQAQESNVVLQIEVTESLFLDDKTSAKDTLEALRALGIQVAIDDFGIGYSSLSLLYKLPVDVIKIDRAFISDLTPGTDAFKVADAAISLALNLNKKVVVEGVETEAQLAFCREKQCHAMQGYYFYRPKALAELMNLQHR</sequence>
<proteinExistence type="predicted"/>
<dbReference type="InterPro" id="IPR029787">
    <property type="entry name" value="Nucleotide_cyclase"/>
</dbReference>
<keyword evidence="5" id="KW-1185">Reference proteome</keyword>
<dbReference type="PANTHER" id="PTHR44757:SF2">
    <property type="entry name" value="BIOFILM ARCHITECTURE MAINTENANCE PROTEIN MBAA"/>
    <property type="match status" value="1"/>
</dbReference>
<feature type="transmembrane region" description="Helical" evidence="1">
    <location>
        <begin position="67"/>
        <end position="86"/>
    </location>
</feature>
<feature type="domain" description="EAL" evidence="2">
    <location>
        <begin position="643"/>
        <end position="896"/>
    </location>
</feature>
<dbReference type="CDD" id="cd01949">
    <property type="entry name" value="GGDEF"/>
    <property type="match status" value="1"/>
</dbReference>
<dbReference type="SMART" id="SM00267">
    <property type="entry name" value="GGDEF"/>
    <property type="match status" value="1"/>
</dbReference>
<comment type="caution">
    <text evidence="4">The sequence shown here is derived from an EMBL/GenBank/DDBJ whole genome shotgun (WGS) entry which is preliminary data.</text>
</comment>
<dbReference type="Gene3D" id="3.30.70.270">
    <property type="match status" value="1"/>
</dbReference>
<feature type="transmembrane region" description="Helical" evidence="1">
    <location>
        <begin position="12"/>
        <end position="33"/>
    </location>
</feature>
<feature type="transmembrane region" description="Helical" evidence="1">
    <location>
        <begin position="128"/>
        <end position="150"/>
    </location>
</feature>
<dbReference type="Proteomes" id="UP000288212">
    <property type="component" value="Unassembled WGS sequence"/>
</dbReference>
<evidence type="ECO:0000259" key="2">
    <source>
        <dbReference type="PROSITE" id="PS50883"/>
    </source>
</evidence>
<dbReference type="SUPFAM" id="SSF55073">
    <property type="entry name" value="Nucleotide cyclase"/>
    <property type="match status" value="1"/>
</dbReference>
<feature type="transmembrane region" description="Helical" evidence="1">
    <location>
        <begin position="98"/>
        <end position="121"/>
    </location>
</feature>
<dbReference type="NCBIfam" id="TIGR00254">
    <property type="entry name" value="GGDEF"/>
    <property type="match status" value="1"/>
</dbReference>
<dbReference type="RefSeq" id="WP_126793655.1">
    <property type="nucleotide sequence ID" value="NZ_PIPI01000007.1"/>
</dbReference>
<dbReference type="PROSITE" id="PS50887">
    <property type="entry name" value="GGDEF"/>
    <property type="match status" value="1"/>
</dbReference>
<keyword evidence="1" id="KW-0472">Membrane</keyword>
<dbReference type="PROSITE" id="PS50883">
    <property type="entry name" value="EAL"/>
    <property type="match status" value="1"/>
</dbReference>
<feature type="transmembrane region" description="Helical" evidence="1">
    <location>
        <begin position="192"/>
        <end position="213"/>
    </location>
</feature>
<dbReference type="Gene3D" id="3.20.20.450">
    <property type="entry name" value="EAL domain"/>
    <property type="match status" value="1"/>
</dbReference>
<dbReference type="SMART" id="SM00052">
    <property type="entry name" value="EAL"/>
    <property type="match status" value="1"/>
</dbReference>
<dbReference type="InterPro" id="IPR043128">
    <property type="entry name" value="Rev_trsase/Diguanyl_cyclase"/>
</dbReference>
<dbReference type="AlphaFoldDB" id="A0A432VRJ0"/>
<keyword evidence="1" id="KW-0812">Transmembrane</keyword>
<dbReference type="InterPro" id="IPR052155">
    <property type="entry name" value="Biofilm_reg_signaling"/>
</dbReference>
<dbReference type="InterPro" id="IPR001633">
    <property type="entry name" value="EAL_dom"/>
</dbReference>
<feature type="transmembrane region" description="Helical" evidence="1">
    <location>
        <begin position="156"/>
        <end position="180"/>
    </location>
</feature>
<dbReference type="SUPFAM" id="SSF141868">
    <property type="entry name" value="EAL domain-like"/>
    <property type="match status" value="1"/>
</dbReference>
<dbReference type="Pfam" id="PF00563">
    <property type="entry name" value="EAL"/>
    <property type="match status" value="1"/>
</dbReference>
<evidence type="ECO:0000256" key="1">
    <source>
        <dbReference type="SAM" id="Phobius"/>
    </source>
</evidence>
<gene>
    <name evidence="4" type="ORF">CWE06_09935</name>
</gene>
<dbReference type="CDD" id="cd18773">
    <property type="entry name" value="PDC1_HK_sensor"/>
    <property type="match status" value="1"/>
</dbReference>
<dbReference type="InterPro" id="IPR035919">
    <property type="entry name" value="EAL_sf"/>
</dbReference>
<accession>A0A432VRJ0</accession>
<dbReference type="PANTHER" id="PTHR44757">
    <property type="entry name" value="DIGUANYLATE CYCLASE DGCP"/>
    <property type="match status" value="1"/>
</dbReference>
<dbReference type="CDD" id="cd01948">
    <property type="entry name" value="EAL"/>
    <property type="match status" value="1"/>
</dbReference>
<organism evidence="4 5">
    <name type="scientific">Aliidiomarina haloalkalitolerans</name>
    <dbReference type="NCBI Taxonomy" id="859059"/>
    <lineage>
        <taxon>Bacteria</taxon>
        <taxon>Pseudomonadati</taxon>
        <taxon>Pseudomonadota</taxon>
        <taxon>Gammaproteobacteria</taxon>
        <taxon>Alteromonadales</taxon>
        <taxon>Idiomarinaceae</taxon>
        <taxon>Aliidiomarina</taxon>
    </lineage>
</organism>
<dbReference type="PROSITE" id="PS51257">
    <property type="entry name" value="PROKAR_LIPOPROTEIN"/>
    <property type="match status" value="1"/>
</dbReference>
<protein>
    <recommendedName>
        <fullName evidence="6">Bifunctional diguanylate cyclase/phosphodiesterase</fullName>
    </recommendedName>
</protein>
<feature type="transmembrane region" description="Helical" evidence="1">
    <location>
        <begin position="39"/>
        <end position="60"/>
    </location>
</feature>
<dbReference type="OrthoDB" id="6231285at2"/>
<evidence type="ECO:0000313" key="4">
    <source>
        <dbReference type="EMBL" id="RUO18903.1"/>
    </source>
</evidence>
<evidence type="ECO:0000259" key="3">
    <source>
        <dbReference type="PROSITE" id="PS50887"/>
    </source>
</evidence>
<dbReference type="EMBL" id="PIPI01000007">
    <property type="protein sequence ID" value="RUO18903.1"/>
    <property type="molecule type" value="Genomic_DNA"/>
</dbReference>